<reference evidence="3" key="2">
    <citation type="journal article" date="2018" name="Syst. Appl. Microbiol.">
        <title>A new symbiotic nanoarchaeote (Candidatus Nanoclepta minutus) and its host (Zestosphaera tikiterensis gen. nov., sp. nov.) from a New Zealand hot spring.</title>
        <authorList>
            <person name="St John E."/>
            <person name="Liu Y."/>
            <person name="Podar M."/>
            <person name="Stott M.B."/>
            <person name="Meneghin J."/>
            <person name="Chen Z."/>
            <person name="Lagutin K."/>
            <person name="Mitchell K."/>
            <person name="Reysenbach A.L."/>
        </authorList>
    </citation>
    <scope>NUCLEOTIDE SEQUENCE [LARGE SCALE GENOMIC DNA]</scope>
    <source>
        <strain evidence="3">NZ3</strain>
    </source>
</reference>
<dbReference type="Gene3D" id="3.30.360.10">
    <property type="entry name" value="Dihydrodipicolinate Reductase, domain 2"/>
    <property type="match status" value="1"/>
</dbReference>
<evidence type="ECO:0000259" key="2">
    <source>
        <dbReference type="Pfam" id="PF01658"/>
    </source>
</evidence>
<protein>
    <submittedName>
        <fullName evidence="3">Myo-inositol-1-phosphate synthase</fullName>
    </submittedName>
</protein>
<feature type="domain" description="Myo-inositol-1-phosphate synthase GAPDH-like" evidence="2">
    <location>
        <begin position="214"/>
        <end position="319"/>
    </location>
</feature>
<dbReference type="Pfam" id="PF01658">
    <property type="entry name" value="Inos-1-P_synth"/>
    <property type="match status" value="1"/>
</dbReference>
<dbReference type="GO" id="GO:0004512">
    <property type="term" value="F:inositol-3-phosphate synthase activity"/>
    <property type="evidence" value="ECO:0007669"/>
    <property type="project" value="InterPro"/>
</dbReference>
<dbReference type="GO" id="GO:0006021">
    <property type="term" value="P:inositol biosynthetic process"/>
    <property type="evidence" value="ECO:0007669"/>
    <property type="project" value="InterPro"/>
</dbReference>
<dbReference type="Gene3D" id="3.40.50.720">
    <property type="entry name" value="NAD(P)-binding Rossmann-like Domain"/>
    <property type="match status" value="1"/>
</dbReference>
<name>A0A2R7YAQ4_9CREN</name>
<dbReference type="AlphaFoldDB" id="A0A2R7YAQ4"/>
<accession>A0A2R7YAQ4</accession>
<dbReference type="Proteomes" id="UP000244093">
    <property type="component" value="Unassembled WGS sequence"/>
</dbReference>
<dbReference type="PANTHER" id="PTHR43125">
    <property type="entry name" value="INOSITOL-3-PHOSPHATE SYNTHASE"/>
    <property type="match status" value="1"/>
</dbReference>
<dbReference type="EMBL" id="NBVN01000001">
    <property type="protein sequence ID" value="PUA33942.1"/>
    <property type="molecule type" value="Genomic_DNA"/>
</dbReference>
<evidence type="ECO:0000256" key="1">
    <source>
        <dbReference type="ARBA" id="ARBA00010813"/>
    </source>
</evidence>
<evidence type="ECO:0000313" key="4">
    <source>
        <dbReference type="Proteomes" id="UP000244093"/>
    </source>
</evidence>
<dbReference type="InterPro" id="IPR036291">
    <property type="entry name" value="NAD(P)-bd_dom_sf"/>
</dbReference>
<dbReference type="PIRSF" id="PIRSF015578">
    <property type="entry name" value="Myoinos-ppht_syn"/>
    <property type="match status" value="1"/>
</dbReference>
<dbReference type="PANTHER" id="PTHR43125:SF1">
    <property type="entry name" value="INOSITOL-3-PHOSPHATE SYNTHASE"/>
    <property type="match status" value="1"/>
</dbReference>
<reference evidence="3" key="1">
    <citation type="submission" date="2017-04" db="EMBL/GenBank/DDBJ databases">
        <authorList>
            <person name="Afonso C.L."/>
            <person name="Miller P.J."/>
            <person name="Scott M.A."/>
            <person name="Spackman E."/>
            <person name="Goraichik I."/>
            <person name="Dimitrov K.M."/>
            <person name="Suarez D.L."/>
            <person name="Swayne D.E."/>
        </authorList>
    </citation>
    <scope>NUCLEOTIDE SEQUENCE</scope>
    <source>
        <strain evidence="3">NZ3</strain>
    </source>
</reference>
<dbReference type="InterPro" id="IPR002587">
    <property type="entry name" value="Myo-inos-1-P_Synthase"/>
</dbReference>
<dbReference type="InterPro" id="IPR013021">
    <property type="entry name" value="Myo-inos-1-P_Synthase_GAPDH"/>
</dbReference>
<proteinExistence type="inferred from homology"/>
<dbReference type="GO" id="GO:0008654">
    <property type="term" value="P:phospholipid biosynthetic process"/>
    <property type="evidence" value="ECO:0007669"/>
    <property type="project" value="InterPro"/>
</dbReference>
<evidence type="ECO:0000313" key="3">
    <source>
        <dbReference type="EMBL" id="PUA33942.1"/>
    </source>
</evidence>
<comment type="caution">
    <text evidence="3">The sequence shown here is derived from an EMBL/GenBank/DDBJ whole genome shotgun (WGS) entry which is preliminary data.</text>
</comment>
<sequence length="380" mass="41948">MSIKVVLLGAGYVATHLAVGLERLKKRLVEPYGIPLANYKLPYKIEDIEIVGVYDVDNSKVGKSLYEIATQVMGSDYPIPEELKKLKVSRGVHRDSTKGMGFSATGLDDVRGVPEAVDVLVSEWLSLKPDVVVNVITTEYGNSYPSKEVAEEYILSGKSPATHVYAYITAKYASKVGQAAFVNAIPTPVANNDGLLNLLEESGVVVFGDDGATGATPLTADILEHMFQRNRKVEFIVQFNIGGNTDFYALTLEDKNKMKEITKSSMVKDILGYETPTYIKPTGYLEPLGDKKYVAMHLEYISFNGFRDSIYINARINDSPALAGILVDLIRIGKIALDRGVRGTVYPVNAFFMKKPGPNNSRNIAKTRAYYELLRWLGLK</sequence>
<gene>
    <name evidence="3" type="ORF">B7O98_00545</name>
</gene>
<dbReference type="SUPFAM" id="SSF55347">
    <property type="entry name" value="Glyceraldehyde-3-phosphate dehydrogenase-like, C-terminal domain"/>
    <property type="match status" value="1"/>
</dbReference>
<dbReference type="SUPFAM" id="SSF51735">
    <property type="entry name" value="NAD(P)-binding Rossmann-fold domains"/>
    <property type="match status" value="1"/>
</dbReference>
<dbReference type="InterPro" id="IPR052199">
    <property type="entry name" value="MIPS"/>
</dbReference>
<organism evidence="3 4">
    <name type="scientific">Zestosphaera tikiterensis</name>
    <dbReference type="NCBI Taxonomy" id="1973259"/>
    <lineage>
        <taxon>Archaea</taxon>
        <taxon>Thermoproteota</taxon>
        <taxon>Thermoprotei</taxon>
        <taxon>Desulfurococcales</taxon>
        <taxon>Desulfurococcaceae</taxon>
        <taxon>Zestosphaera</taxon>
    </lineage>
</organism>
<comment type="similarity">
    <text evidence="1">Belongs to the myo-inositol 1-phosphate synthase family.</text>
</comment>